<accession>A0AAV8T1P7</accession>
<organism evidence="2 3">
    <name type="scientific">Erythroxylum novogranatense</name>
    <dbReference type="NCBI Taxonomy" id="1862640"/>
    <lineage>
        <taxon>Eukaryota</taxon>
        <taxon>Viridiplantae</taxon>
        <taxon>Streptophyta</taxon>
        <taxon>Embryophyta</taxon>
        <taxon>Tracheophyta</taxon>
        <taxon>Spermatophyta</taxon>
        <taxon>Magnoliopsida</taxon>
        <taxon>eudicotyledons</taxon>
        <taxon>Gunneridae</taxon>
        <taxon>Pentapetalae</taxon>
        <taxon>rosids</taxon>
        <taxon>fabids</taxon>
        <taxon>Malpighiales</taxon>
        <taxon>Erythroxylaceae</taxon>
        <taxon>Erythroxylum</taxon>
    </lineage>
</organism>
<dbReference type="Pfam" id="PF02458">
    <property type="entry name" value="Transferase"/>
    <property type="match status" value="1"/>
</dbReference>
<reference evidence="2 3" key="1">
    <citation type="submission" date="2021-09" db="EMBL/GenBank/DDBJ databases">
        <title>Genomic insights and catalytic innovation underlie evolution of tropane alkaloids biosynthesis.</title>
        <authorList>
            <person name="Wang Y.-J."/>
            <person name="Tian T."/>
            <person name="Huang J.-P."/>
            <person name="Huang S.-X."/>
        </authorList>
    </citation>
    <scope>NUCLEOTIDE SEQUENCE [LARGE SCALE GENOMIC DNA]</scope>
    <source>
        <strain evidence="2">KIB-2018</strain>
        <tissue evidence="2">Leaf</tissue>
    </source>
</reference>
<comment type="caution">
    <text evidence="2">The sequence shown here is derived from an EMBL/GenBank/DDBJ whole genome shotgun (WGS) entry which is preliminary data.</text>
</comment>
<name>A0AAV8T1P7_9ROSI</name>
<keyword evidence="3" id="KW-1185">Reference proteome</keyword>
<dbReference type="PANTHER" id="PTHR31642:SF316">
    <property type="entry name" value="PROTEIN ECERIFERUM 26-LIKE"/>
    <property type="match status" value="1"/>
</dbReference>
<dbReference type="Proteomes" id="UP001159364">
    <property type="component" value="Linkage Group LG07"/>
</dbReference>
<dbReference type="EMBL" id="JAIWQS010000007">
    <property type="protein sequence ID" value="KAJ8760686.1"/>
    <property type="molecule type" value="Genomic_DNA"/>
</dbReference>
<proteinExistence type="inferred from homology"/>
<evidence type="ECO:0000313" key="2">
    <source>
        <dbReference type="EMBL" id="KAJ8760686.1"/>
    </source>
</evidence>
<comment type="similarity">
    <text evidence="1">Belongs to the plant acyltransferase family.</text>
</comment>
<protein>
    <submittedName>
        <fullName evidence="2">Uncharacterized protein</fullName>
    </submittedName>
</protein>
<dbReference type="InterPro" id="IPR050317">
    <property type="entry name" value="Plant_Fungal_Acyltransferase"/>
</dbReference>
<dbReference type="PANTHER" id="PTHR31642">
    <property type="entry name" value="TRICHOTHECENE 3-O-ACETYLTRANSFERASE"/>
    <property type="match status" value="1"/>
</dbReference>
<sequence length="456" mass="50740">MAAHNGTTSRVSVHSKLTAVSSKPVEAGKIHQLSAVDHAMALHSLHVIFYYKKNPFGFFDLDPLRVSLSEVLSLYPPVTGRLKIGEAGNWEVKCNDAGVRVFRAKVGCTLDEWLRSADGAEEKDLTGWEEMPEDPSTWAPFRLQVTEFEGGGVAFGLSCPHIIANLTSVILIFKAWSETHRKETIGQPPLFHTSIPGETSVPKPLTNSFSHYAAKANAEVKPSSEKMATAAFKFSDSTIRQWFNTVGDRCPNATPFDLLASLFWMRIGRLKTPIHDHDHTLSVCLDLRRLVQPPIPLGYFGNALHFSTLSRTRKEMESNELGEVVDLMHQHISSVSKGQVRSAIDWLESQKEEGGKYAAPFRMYGPYLTCVNMEQMITGHQSLLYAASFENNEKPVHVSCHVGNVEGEGLVLVTPLEEGLARMVIVTLPMDELAKLCEDEGILRLEPKLLLHRNER</sequence>
<dbReference type="GO" id="GO:0016747">
    <property type="term" value="F:acyltransferase activity, transferring groups other than amino-acyl groups"/>
    <property type="evidence" value="ECO:0007669"/>
    <property type="project" value="TreeGrafter"/>
</dbReference>
<dbReference type="SUPFAM" id="SSF52777">
    <property type="entry name" value="CoA-dependent acyltransferases"/>
    <property type="match status" value="1"/>
</dbReference>
<dbReference type="AlphaFoldDB" id="A0AAV8T1P7"/>
<evidence type="ECO:0000256" key="1">
    <source>
        <dbReference type="ARBA" id="ARBA00009861"/>
    </source>
</evidence>
<dbReference type="InterPro" id="IPR023213">
    <property type="entry name" value="CAT-like_dom_sf"/>
</dbReference>
<evidence type="ECO:0000313" key="3">
    <source>
        <dbReference type="Proteomes" id="UP001159364"/>
    </source>
</evidence>
<gene>
    <name evidence="2" type="ORF">K2173_017691</name>
</gene>
<dbReference type="Gene3D" id="3.30.559.10">
    <property type="entry name" value="Chloramphenicol acetyltransferase-like domain"/>
    <property type="match status" value="2"/>
</dbReference>